<evidence type="ECO:0000256" key="6">
    <source>
        <dbReference type="SAM" id="Phobius"/>
    </source>
</evidence>
<dbReference type="GO" id="GO:0016020">
    <property type="term" value="C:membrane"/>
    <property type="evidence" value="ECO:0007669"/>
    <property type="project" value="UniProtKB-SubCell"/>
</dbReference>
<dbReference type="GO" id="GO:0071944">
    <property type="term" value="C:cell periphery"/>
    <property type="evidence" value="ECO:0007669"/>
    <property type="project" value="UniProtKB-ARBA"/>
</dbReference>
<feature type="compositionally biased region" description="Polar residues" evidence="5">
    <location>
        <begin position="501"/>
        <end position="511"/>
    </location>
</feature>
<evidence type="ECO:0000256" key="5">
    <source>
        <dbReference type="SAM" id="MobiDB-lite"/>
    </source>
</evidence>
<dbReference type="Gene3D" id="2.40.70.10">
    <property type="entry name" value="Acid Proteases"/>
    <property type="match status" value="2"/>
</dbReference>
<dbReference type="InterPro" id="IPR033121">
    <property type="entry name" value="PEPTIDASE_A1"/>
</dbReference>
<evidence type="ECO:0000256" key="2">
    <source>
        <dbReference type="ARBA" id="ARBA00022692"/>
    </source>
</evidence>
<dbReference type="Proteomes" id="UP000215453">
    <property type="component" value="Chromosome 4"/>
</dbReference>
<evidence type="ECO:0000313" key="8">
    <source>
        <dbReference type="EMBL" id="SMY23348.1"/>
    </source>
</evidence>
<evidence type="ECO:0000259" key="7">
    <source>
        <dbReference type="PROSITE" id="PS51767"/>
    </source>
</evidence>
<organism evidence="8 9">
    <name type="scientific">Zymoseptoria tritici ST99CH_1A5</name>
    <dbReference type="NCBI Taxonomy" id="1276529"/>
    <lineage>
        <taxon>Eukaryota</taxon>
        <taxon>Fungi</taxon>
        <taxon>Dikarya</taxon>
        <taxon>Ascomycota</taxon>
        <taxon>Pezizomycotina</taxon>
        <taxon>Dothideomycetes</taxon>
        <taxon>Dothideomycetidae</taxon>
        <taxon>Mycosphaerellales</taxon>
        <taxon>Mycosphaerellaceae</taxon>
        <taxon>Zymoseptoria</taxon>
    </lineage>
</organism>
<keyword evidence="2 6" id="KW-0812">Transmembrane</keyword>
<dbReference type="SUPFAM" id="SSF50630">
    <property type="entry name" value="Acid proteases"/>
    <property type="match status" value="1"/>
</dbReference>
<dbReference type="EMBL" id="LT882679">
    <property type="protein sequence ID" value="SMY23348.1"/>
    <property type="molecule type" value="Genomic_DNA"/>
</dbReference>
<sequence>MSVLNLNPSYEWQGNDGNWSTFTLRLGTIPQPVHVLPSTSGSTILVVDPQGCESAFTKCDDLRGSTFNQNASSTFHRIIQSEQQTAFNVSFDSEKSLEYTALGPVGVEDKVLLGNEGASRPLDPQVIHSYYDYFPFLGFFGLEQQNSSVFANETYRSILGSLSNSSNIPSAYWAYTAGSHWTETWASLTFGGYDKARGDISKGLETDFSEGTQNFQVSIKDIWLQTSSRNVIAPGSFPVTTFLDSVVPEIWLAEDTCDAFADVYGLEWNEEHEMYFMNESQHATNLDIDPKVTFTIMPNNAVADKTIGIVLPYRAFDTVASYPLAGIQNLTGRQRYFPLKRGSPKQQYLGRTFLQSAYMAADYDRQKFYLTQATYPGSQASSNIVKISRPGSSSQGLSTGAIAGIAVGAAAIVALAGAAIFWFWRKKKQNKRTHYSGSFRASSIGGTTMDGTHEGMLSQEYFKPDGHNSELPEDQFKQELDAITTARGFVRHHRAELSGSVRRTSQQSGLSRDSAVSPMGDRGRRPVSHLMQQSPASFGQPSPPHLSHRNSGQSSPGAPSPPMTESQYWGLSGPFELSAISRDRASPVLPDLAIEPIRSEPITISDLDSGTVDSAVVAPLSVQRAEDTAYNEQLRANMRGPVPDGRS</sequence>
<feature type="region of interest" description="Disordered" evidence="5">
    <location>
        <begin position="495"/>
        <end position="570"/>
    </location>
</feature>
<comment type="subcellular location">
    <subcellularLocation>
        <location evidence="1">Membrane</location>
        <topology evidence="1">Single-pass membrane protein</topology>
    </subcellularLocation>
</comment>
<protein>
    <recommendedName>
        <fullName evidence="7">Peptidase A1 domain-containing protein</fullName>
    </recommendedName>
</protein>
<name>A0A1Y6LIV2_ZYMTR</name>
<gene>
    <name evidence="8" type="ORF">ZT1A5_G4788</name>
</gene>
<keyword evidence="3 6" id="KW-1133">Transmembrane helix</keyword>
<feature type="transmembrane region" description="Helical" evidence="6">
    <location>
        <begin position="401"/>
        <end position="424"/>
    </location>
</feature>
<dbReference type="InterPro" id="IPR051694">
    <property type="entry name" value="Immunoregulatory_rcpt-like"/>
</dbReference>
<feature type="compositionally biased region" description="Polar residues" evidence="5">
    <location>
        <begin position="530"/>
        <end position="540"/>
    </location>
</feature>
<proteinExistence type="predicted"/>
<dbReference type="PROSITE" id="PS51767">
    <property type="entry name" value="PEPTIDASE_A1"/>
    <property type="match status" value="1"/>
</dbReference>
<dbReference type="PANTHER" id="PTHR15549">
    <property type="entry name" value="PAIRED IMMUNOGLOBULIN-LIKE TYPE 2 RECEPTOR"/>
    <property type="match status" value="1"/>
</dbReference>
<dbReference type="AlphaFoldDB" id="A0A1Y6LIV2"/>
<evidence type="ECO:0000313" key="9">
    <source>
        <dbReference type="Proteomes" id="UP000215453"/>
    </source>
</evidence>
<feature type="domain" description="Peptidase A1" evidence="7">
    <location>
        <begin position="20"/>
        <end position="371"/>
    </location>
</feature>
<dbReference type="InterPro" id="IPR021109">
    <property type="entry name" value="Peptidase_aspartic_dom_sf"/>
</dbReference>
<reference evidence="8 9" key="1">
    <citation type="submission" date="2016-10" db="EMBL/GenBank/DDBJ databases">
        <authorList>
            <person name="Varghese N."/>
        </authorList>
    </citation>
    <scope>NUCLEOTIDE SEQUENCE [LARGE SCALE GENOMIC DNA]</scope>
</reference>
<dbReference type="PANTHER" id="PTHR15549:SF33">
    <property type="entry name" value="MEMBRANE PROTEIN WSC4, PUTATIVE (AFU_ORTHOLOGUE AFUA_5G09020)-RELATED"/>
    <property type="match status" value="1"/>
</dbReference>
<evidence type="ECO:0000256" key="3">
    <source>
        <dbReference type="ARBA" id="ARBA00022989"/>
    </source>
</evidence>
<evidence type="ECO:0000256" key="1">
    <source>
        <dbReference type="ARBA" id="ARBA00004167"/>
    </source>
</evidence>
<accession>A0A1Y6LIV2</accession>
<evidence type="ECO:0000256" key="4">
    <source>
        <dbReference type="ARBA" id="ARBA00023136"/>
    </source>
</evidence>
<keyword evidence="4 6" id="KW-0472">Membrane</keyword>